<dbReference type="Pfam" id="PF07963">
    <property type="entry name" value="N_methyl"/>
    <property type="match status" value="1"/>
</dbReference>
<dbReference type="PATRIC" id="fig|1260251.3.peg.382"/>
<dbReference type="AlphaFoldDB" id="R4V600"/>
<dbReference type="KEGG" id="ssal:SPISAL_01905"/>
<keyword evidence="2" id="KW-0488">Methylation</keyword>
<dbReference type="PROSITE" id="PS00409">
    <property type="entry name" value="PROKAR_NTER_METHYL"/>
    <property type="match status" value="1"/>
</dbReference>
<keyword evidence="4" id="KW-1133">Transmembrane helix</keyword>
<dbReference type="RefSeq" id="WP_016352787.1">
    <property type="nucleotide sequence ID" value="NC_021291.1"/>
</dbReference>
<dbReference type="SUPFAM" id="SSF54523">
    <property type="entry name" value="Pili subunits"/>
    <property type="match status" value="1"/>
</dbReference>
<dbReference type="PANTHER" id="PTHR30093:SF34">
    <property type="entry name" value="PREPILIN PEPTIDASE-DEPENDENT PROTEIN D"/>
    <property type="match status" value="1"/>
</dbReference>
<protein>
    <submittedName>
        <fullName evidence="5">Fimbrial protein PilE</fullName>
    </submittedName>
</protein>
<gene>
    <name evidence="5" type="ORF">SPISAL_01905</name>
</gene>
<keyword evidence="4" id="KW-0812">Transmembrane</keyword>
<dbReference type="HOGENOM" id="CLU_091705_4_0_6"/>
<keyword evidence="3" id="KW-0281">Fimbrium</keyword>
<dbReference type="eggNOG" id="COG4969">
    <property type="taxonomic scope" value="Bacteria"/>
</dbReference>
<organism evidence="5 6">
    <name type="scientific">Spiribacter salinus M19-40</name>
    <dbReference type="NCBI Taxonomy" id="1260251"/>
    <lineage>
        <taxon>Bacteria</taxon>
        <taxon>Pseudomonadati</taxon>
        <taxon>Pseudomonadota</taxon>
        <taxon>Gammaproteobacteria</taxon>
        <taxon>Chromatiales</taxon>
        <taxon>Ectothiorhodospiraceae</taxon>
        <taxon>Spiribacter</taxon>
    </lineage>
</organism>
<dbReference type="GO" id="GO:0007155">
    <property type="term" value="P:cell adhesion"/>
    <property type="evidence" value="ECO:0007669"/>
    <property type="project" value="InterPro"/>
</dbReference>
<evidence type="ECO:0000256" key="3">
    <source>
        <dbReference type="RuleBase" id="RU000389"/>
    </source>
</evidence>
<dbReference type="Gene3D" id="3.30.700.10">
    <property type="entry name" value="Glycoprotein, Type 4 Pilin"/>
    <property type="match status" value="1"/>
</dbReference>
<evidence type="ECO:0000256" key="1">
    <source>
        <dbReference type="ARBA" id="ARBA00005233"/>
    </source>
</evidence>
<dbReference type="NCBIfam" id="TIGR02532">
    <property type="entry name" value="IV_pilin_GFxxxE"/>
    <property type="match status" value="1"/>
</dbReference>
<dbReference type="Proteomes" id="UP000017881">
    <property type="component" value="Chromosome"/>
</dbReference>
<comment type="similarity">
    <text evidence="1 3">Belongs to the N-Me-Phe pilin family.</text>
</comment>
<reference evidence="5 6" key="1">
    <citation type="journal article" date="2013" name="Genome Announc.">
        <title>Draft Genome of Spiribacter salinus M19-40, an Abundant Gammaproteobacterium in Aquatic Hypersaline Environments.</title>
        <authorList>
            <person name="Leon M.J."/>
            <person name="Ghai R."/>
            <person name="Fernandez A.B."/>
            <person name="Sanchez-Porro C."/>
            <person name="Rodriguez-Valera F."/>
            <person name="Ventosa A."/>
        </authorList>
    </citation>
    <scope>NUCLEOTIDE SEQUENCE [LARGE SCALE GENOMIC DNA]</scope>
    <source>
        <strain evidence="5">M19-40</strain>
    </source>
</reference>
<dbReference type="InterPro" id="IPR012902">
    <property type="entry name" value="N_methyl_site"/>
</dbReference>
<name>R4V600_9GAMM</name>
<accession>R4V600</accession>
<evidence type="ECO:0000256" key="2">
    <source>
        <dbReference type="ARBA" id="ARBA00022481"/>
    </source>
</evidence>
<evidence type="ECO:0000256" key="4">
    <source>
        <dbReference type="SAM" id="Phobius"/>
    </source>
</evidence>
<dbReference type="Pfam" id="PF00114">
    <property type="entry name" value="Pilin"/>
    <property type="match status" value="1"/>
</dbReference>
<keyword evidence="4" id="KW-0472">Membrane</keyword>
<dbReference type="InterPro" id="IPR045584">
    <property type="entry name" value="Pilin-like"/>
</dbReference>
<dbReference type="EMBL" id="CP005963">
    <property type="protein sequence ID" value="AGM40480.1"/>
    <property type="molecule type" value="Genomic_DNA"/>
</dbReference>
<keyword evidence="6" id="KW-1185">Reference proteome</keyword>
<sequence length="153" mass="15651">MRNHQSGFTLIELMIVVAIVGILASVAVPAYSDYTVRAKVSEAVAAVAPVKASVADYYYGNGELPGTAEEAGLDTGGDPAGSNYSTAVIDTIVMDANAGAGSIKVTINETVSDEITAGDSIIFTPTETTAGQLEWDCTGSTLPARFAPASCRG</sequence>
<feature type="transmembrane region" description="Helical" evidence="4">
    <location>
        <begin position="7"/>
        <end position="31"/>
    </location>
</feature>
<dbReference type="PANTHER" id="PTHR30093">
    <property type="entry name" value="GENERAL SECRETION PATHWAY PROTEIN G"/>
    <property type="match status" value="1"/>
</dbReference>
<proteinExistence type="inferred from homology"/>
<dbReference type="GO" id="GO:0009289">
    <property type="term" value="C:pilus"/>
    <property type="evidence" value="ECO:0007669"/>
    <property type="project" value="InterPro"/>
</dbReference>
<dbReference type="InterPro" id="IPR001082">
    <property type="entry name" value="Pilin"/>
</dbReference>
<evidence type="ECO:0000313" key="6">
    <source>
        <dbReference type="Proteomes" id="UP000017881"/>
    </source>
</evidence>
<evidence type="ECO:0000313" key="5">
    <source>
        <dbReference type="EMBL" id="AGM40480.1"/>
    </source>
</evidence>
<dbReference type="OrthoDB" id="5786415at2"/>